<dbReference type="PANTHER" id="PTHR37807:SF3">
    <property type="entry name" value="OS07G0160300 PROTEIN"/>
    <property type="match status" value="1"/>
</dbReference>
<reference evidence="1 2" key="1">
    <citation type="submission" date="2016-11" db="EMBL/GenBank/DDBJ databases">
        <authorList>
            <person name="Varghese N."/>
            <person name="Submissions S."/>
        </authorList>
    </citation>
    <scope>NUCLEOTIDE SEQUENCE [LARGE SCALE GENOMIC DNA]</scope>
    <source>
        <strain evidence="1 2">DSM 15287</strain>
    </source>
</reference>
<dbReference type="InterPro" id="IPR027417">
    <property type="entry name" value="P-loop_NTPase"/>
</dbReference>
<dbReference type="PANTHER" id="PTHR37807">
    <property type="entry name" value="OS07G0160300 PROTEIN"/>
    <property type="match status" value="1"/>
</dbReference>
<evidence type="ECO:0000313" key="2">
    <source>
        <dbReference type="Proteomes" id="UP000322917"/>
    </source>
</evidence>
<organism evidence="1 2">
    <name type="scientific">Propionispora hippei DSM 15287</name>
    <dbReference type="NCBI Taxonomy" id="1123003"/>
    <lineage>
        <taxon>Bacteria</taxon>
        <taxon>Bacillati</taxon>
        <taxon>Bacillota</taxon>
        <taxon>Negativicutes</taxon>
        <taxon>Selenomonadales</taxon>
        <taxon>Sporomusaceae</taxon>
        <taxon>Propionispora</taxon>
    </lineage>
</organism>
<dbReference type="OrthoDB" id="198115at2"/>
<keyword evidence="2" id="KW-1185">Reference proteome</keyword>
<dbReference type="RefSeq" id="WP_149733870.1">
    <property type="nucleotide sequence ID" value="NZ_FQZD01000007.1"/>
</dbReference>
<protein>
    <submittedName>
        <fullName evidence="1">AAA domain-containing protein</fullName>
    </submittedName>
</protein>
<dbReference type="AlphaFoldDB" id="A0A1M6DXB5"/>
<dbReference type="Gene3D" id="3.40.50.300">
    <property type="entry name" value="P-loop containing nucleotide triphosphate hydrolases"/>
    <property type="match status" value="1"/>
</dbReference>
<dbReference type="Pfam" id="PF13671">
    <property type="entry name" value="AAA_33"/>
    <property type="match status" value="1"/>
</dbReference>
<dbReference type="Proteomes" id="UP000322917">
    <property type="component" value="Unassembled WGS sequence"/>
</dbReference>
<dbReference type="EMBL" id="FQZD01000007">
    <property type="protein sequence ID" value="SHI77904.1"/>
    <property type="molecule type" value="Genomic_DNA"/>
</dbReference>
<proteinExistence type="predicted"/>
<sequence>MEPIAIFLIGAAASGKSTIARKVAERYNFCYLDKDILCNHFTGLLLQAKGYSPHDRDGCAYYTEVVREIEYQTLLNIADDNLRLGRSVILDAPFGAYFSNQDYISQLKQHCNWEKVKPIVLQITIDYSVLKKRMQLRALERDVWKFANWNTYIESIEKNQCKWTNVEIIQFDNSHEVVELERLSQLFHALQLDVTDL</sequence>
<accession>A0A1M6DXB5</accession>
<gene>
    <name evidence="1" type="ORF">SAMN02745170_01040</name>
</gene>
<dbReference type="SUPFAM" id="SSF52540">
    <property type="entry name" value="P-loop containing nucleoside triphosphate hydrolases"/>
    <property type="match status" value="1"/>
</dbReference>
<evidence type="ECO:0000313" key="1">
    <source>
        <dbReference type="EMBL" id="SHI77904.1"/>
    </source>
</evidence>
<name>A0A1M6DXB5_9FIRM</name>